<protein>
    <submittedName>
        <fullName evidence="1">Uncharacterized protein</fullName>
    </submittedName>
</protein>
<name>A0ABU6RET2_9FABA</name>
<keyword evidence="2" id="KW-1185">Reference proteome</keyword>
<gene>
    <name evidence="1" type="ORF">PIB30_040696</name>
</gene>
<dbReference type="EMBL" id="JASCZI010030429">
    <property type="protein sequence ID" value="MED6122540.1"/>
    <property type="molecule type" value="Genomic_DNA"/>
</dbReference>
<dbReference type="Proteomes" id="UP001341840">
    <property type="component" value="Unassembled WGS sequence"/>
</dbReference>
<evidence type="ECO:0000313" key="2">
    <source>
        <dbReference type="Proteomes" id="UP001341840"/>
    </source>
</evidence>
<evidence type="ECO:0000313" key="1">
    <source>
        <dbReference type="EMBL" id="MED6122540.1"/>
    </source>
</evidence>
<proteinExistence type="predicted"/>
<organism evidence="1 2">
    <name type="scientific">Stylosanthes scabra</name>
    <dbReference type="NCBI Taxonomy" id="79078"/>
    <lineage>
        <taxon>Eukaryota</taxon>
        <taxon>Viridiplantae</taxon>
        <taxon>Streptophyta</taxon>
        <taxon>Embryophyta</taxon>
        <taxon>Tracheophyta</taxon>
        <taxon>Spermatophyta</taxon>
        <taxon>Magnoliopsida</taxon>
        <taxon>eudicotyledons</taxon>
        <taxon>Gunneridae</taxon>
        <taxon>Pentapetalae</taxon>
        <taxon>rosids</taxon>
        <taxon>fabids</taxon>
        <taxon>Fabales</taxon>
        <taxon>Fabaceae</taxon>
        <taxon>Papilionoideae</taxon>
        <taxon>50 kb inversion clade</taxon>
        <taxon>dalbergioids sensu lato</taxon>
        <taxon>Dalbergieae</taxon>
        <taxon>Pterocarpus clade</taxon>
        <taxon>Stylosanthes</taxon>
    </lineage>
</organism>
<sequence length="84" mass="10144">MWNSVKEMIYEEWNQSLNLKSIRLWGRVDSDESLRNEGFAKCFESTLIWGEPIRFWEESKRLLLNRFALPSSRFSEKVFPRDIV</sequence>
<comment type="caution">
    <text evidence="1">The sequence shown here is derived from an EMBL/GenBank/DDBJ whole genome shotgun (WGS) entry which is preliminary data.</text>
</comment>
<accession>A0ABU6RET2</accession>
<reference evidence="1 2" key="1">
    <citation type="journal article" date="2023" name="Plants (Basel)">
        <title>Bridging the Gap: Combining Genomics and Transcriptomics Approaches to Understand Stylosanthes scabra, an Orphan Legume from the Brazilian Caatinga.</title>
        <authorList>
            <person name="Ferreira-Neto J.R.C."/>
            <person name="da Silva M.D."/>
            <person name="Binneck E."/>
            <person name="de Melo N.F."/>
            <person name="da Silva R.H."/>
            <person name="de Melo A.L.T.M."/>
            <person name="Pandolfi V."/>
            <person name="Bustamante F.O."/>
            <person name="Brasileiro-Vidal A.C."/>
            <person name="Benko-Iseppon A.M."/>
        </authorList>
    </citation>
    <scope>NUCLEOTIDE SEQUENCE [LARGE SCALE GENOMIC DNA]</scope>
    <source>
        <tissue evidence="1">Leaves</tissue>
    </source>
</reference>